<sequence length="328" mass="37106">MQTLLNYHKTFPKVYYPTETHYETYPGRQYSLSKASSNSTFNLAVYSLSPLLTDDSTLAPVDPLCLATLISILAKEQLTLPKLDSEITDSSSSSSSSSSSNINTISILSYHASIDNQLPILIEDSKDKINHKILRKIHTSNVINAINSSNLNLKDSLIFDLINTQLLDFYILSILKLSNNDLLNYYSIYNYNFGNSTTSASHILPLDKFFISNLKFNLLKRNDFHVRNPNTFNYFTSYLLPKSSNLAYISESDSIIENATKLLKLFNDSLKSSKYWSSNDNPSIIDFQIASFIYSIQYFSPLLPNFHSIISENDILLSHSQSIISSFV</sequence>
<proteinExistence type="predicted"/>
<evidence type="ECO:0000313" key="2">
    <source>
        <dbReference type="Proteomes" id="UP000697127"/>
    </source>
</evidence>
<dbReference type="AlphaFoldDB" id="A0A9P6WLT8"/>
<comment type="caution">
    <text evidence="1">The sequence shown here is derived from an EMBL/GenBank/DDBJ whole genome shotgun (WGS) entry which is preliminary data.</text>
</comment>
<dbReference type="EMBL" id="PUHW01000076">
    <property type="protein sequence ID" value="KAG0689505.1"/>
    <property type="molecule type" value="Genomic_DNA"/>
</dbReference>
<organism evidence="1 2">
    <name type="scientific">Pichia californica</name>
    <dbReference type="NCBI Taxonomy" id="460514"/>
    <lineage>
        <taxon>Eukaryota</taxon>
        <taxon>Fungi</taxon>
        <taxon>Dikarya</taxon>
        <taxon>Ascomycota</taxon>
        <taxon>Saccharomycotina</taxon>
        <taxon>Pichiomycetes</taxon>
        <taxon>Pichiales</taxon>
        <taxon>Pichiaceae</taxon>
        <taxon>Pichia</taxon>
    </lineage>
</organism>
<dbReference type="OrthoDB" id="198787at2759"/>
<dbReference type="Proteomes" id="UP000697127">
    <property type="component" value="Unassembled WGS sequence"/>
</dbReference>
<gene>
    <name evidence="1" type="ORF">C6P40_004921</name>
</gene>
<accession>A0A9P6WLT8</accession>
<evidence type="ECO:0000313" key="1">
    <source>
        <dbReference type="EMBL" id="KAG0689505.1"/>
    </source>
</evidence>
<name>A0A9P6WLT8_9ASCO</name>
<protein>
    <submittedName>
        <fullName evidence="1">Uncharacterized protein</fullName>
    </submittedName>
</protein>
<dbReference type="Pfam" id="PF10806">
    <property type="entry name" value="SAM35"/>
    <property type="match status" value="1"/>
</dbReference>
<dbReference type="InterPro" id="IPR021211">
    <property type="entry name" value="SAM35"/>
</dbReference>
<reference evidence="1" key="1">
    <citation type="submission" date="2020-11" db="EMBL/GenBank/DDBJ databases">
        <title>Kefir isolates.</title>
        <authorList>
            <person name="Marcisauskas S."/>
            <person name="Kim Y."/>
            <person name="Blasche S."/>
        </authorList>
    </citation>
    <scope>NUCLEOTIDE SEQUENCE</scope>
    <source>
        <strain evidence="1">Olga-1</strain>
    </source>
</reference>
<keyword evidence="2" id="KW-1185">Reference proteome</keyword>